<dbReference type="AlphaFoldDB" id="A0A1H4B1C8"/>
<evidence type="ECO:0000256" key="5">
    <source>
        <dbReference type="ARBA" id="ARBA00022692"/>
    </source>
</evidence>
<dbReference type="InterPro" id="IPR033900">
    <property type="entry name" value="Gram_neg_porin_domain"/>
</dbReference>
<evidence type="ECO:0000256" key="2">
    <source>
        <dbReference type="ARBA" id="ARBA00011233"/>
    </source>
</evidence>
<dbReference type="GO" id="GO:0046930">
    <property type="term" value="C:pore complex"/>
    <property type="evidence" value="ECO:0007669"/>
    <property type="project" value="UniProtKB-KW"/>
</dbReference>
<dbReference type="GO" id="GO:0009279">
    <property type="term" value="C:cell outer membrane"/>
    <property type="evidence" value="ECO:0007669"/>
    <property type="project" value="UniProtKB-SubCell"/>
</dbReference>
<dbReference type="RefSeq" id="WP_090530791.1">
    <property type="nucleotide sequence ID" value="NZ_FNRQ01000001.1"/>
</dbReference>
<evidence type="ECO:0000256" key="1">
    <source>
        <dbReference type="ARBA" id="ARBA00004571"/>
    </source>
</evidence>
<dbReference type="SUPFAM" id="SSF56935">
    <property type="entry name" value="Porins"/>
    <property type="match status" value="1"/>
</dbReference>
<feature type="domain" description="Porin" evidence="12">
    <location>
        <begin position="12"/>
        <end position="342"/>
    </location>
</feature>
<keyword evidence="4" id="KW-1134">Transmembrane beta strand</keyword>
<sequence>MRCMINSIGGVALLLATQSAWSQSTLTLYGVADVFLQYQGNGSTHSIAGRSGGNSGSSFGLKGEEDLGNGLKAKFTLESGYNINNGTSFVDSSSLFYRQAWAGLTHADYGSLSFGRQYQPTFWAIYYTDPFRGDEALSPVAAAAVAVDRSTLATQAASGRTSNSIEYQSPVVGGFKLYTMYAFESTTAQPVAQSVGNLFDVAVTYTGGALFVGLAYQNQHAGSEALPGLPATLNLLGTERFTGAIAYRLGIVNLQANYTYNRSRDAAAGSLAAQLGASHPYSFAEVGATIQATVADTIGIAGIERSARGAHDSAEGIEVGIDHTMSKRTQIYARCGYIKNHGSSTVSWPAASVTELGSSQRLVALGLTHRF</sequence>
<keyword evidence="9" id="KW-0472">Membrane</keyword>
<dbReference type="Pfam" id="PF13609">
    <property type="entry name" value="Porin_4"/>
    <property type="match status" value="1"/>
</dbReference>
<dbReference type="InterPro" id="IPR050298">
    <property type="entry name" value="Gram-neg_bact_OMP"/>
</dbReference>
<evidence type="ECO:0000259" key="12">
    <source>
        <dbReference type="Pfam" id="PF13609"/>
    </source>
</evidence>
<dbReference type="InterPro" id="IPR023614">
    <property type="entry name" value="Porin_dom_sf"/>
</dbReference>
<dbReference type="PANTHER" id="PTHR34501">
    <property type="entry name" value="PROTEIN YDDL-RELATED"/>
    <property type="match status" value="1"/>
</dbReference>
<dbReference type="Gene3D" id="2.40.160.10">
    <property type="entry name" value="Porin"/>
    <property type="match status" value="1"/>
</dbReference>
<dbReference type="CDD" id="cd00342">
    <property type="entry name" value="gram_neg_porins"/>
    <property type="match status" value="1"/>
</dbReference>
<keyword evidence="10" id="KW-0998">Cell outer membrane</keyword>
<keyword evidence="7" id="KW-0406">Ion transport</keyword>
<dbReference type="PANTHER" id="PTHR34501:SF9">
    <property type="entry name" value="MAJOR OUTER MEMBRANE PROTEIN P.IA"/>
    <property type="match status" value="1"/>
</dbReference>
<dbReference type="EMBL" id="FNRQ01000001">
    <property type="protein sequence ID" value="SEA41692.1"/>
    <property type="molecule type" value="Genomic_DNA"/>
</dbReference>
<feature type="chain" id="PRO_5011759686" evidence="11">
    <location>
        <begin position="23"/>
        <end position="371"/>
    </location>
</feature>
<accession>A0A1H4B1C8</accession>
<dbReference type="OrthoDB" id="8982743at2"/>
<protein>
    <submittedName>
        <fullName evidence="13">Outer membrane protein (Porin)</fullName>
    </submittedName>
</protein>
<keyword evidence="6 11" id="KW-0732">Signal</keyword>
<evidence type="ECO:0000256" key="7">
    <source>
        <dbReference type="ARBA" id="ARBA00023065"/>
    </source>
</evidence>
<dbReference type="GO" id="GO:0015288">
    <property type="term" value="F:porin activity"/>
    <property type="evidence" value="ECO:0007669"/>
    <property type="project" value="UniProtKB-KW"/>
</dbReference>
<dbReference type="InterPro" id="IPR002299">
    <property type="entry name" value="Porin_Neis"/>
</dbReference>
<evidence type="ECO:0000256" key="3">
    <source>
        <dbReference type="ARBA" id="ARBA00022448"/>
    </source>
</evidence>
<dbReference type="GO" id="GO:0006811">
    <property type="term" value="P:monoatomic ion transport"/>
    <property type="evidence" value="ECO:0007669"/>
    <property type="project" value="UniProtKB-KW"/>
</dbReference>
<evidence type="ECO:0000256" key="4">
    <source>
        <dbReference type="ARBA" id="ARBA00022452"/>
    </source>
</evidence>
<organism evidence="13 14">
    <name type="scientific">Paraburkholderia sartisoli</name>
    <dbReference type="NCBI Taxonomy" id="83784"/>
    <lineage>
        <taxon>Bacteria</taxon>
        <taxon>Pseudomonadati</taxon>
        <taxon>Pseudomonadota</taxon>
        <taxon>Betaproteobacteria</taxon>
        <taxon>Burkholderiales</taxon>
        <taxon>Burkholderiaceae</taxon>
        <taxon>Paraburkholderia</taxon>
    </lineage>
</organism>
<evidence type="ECO:0000256" key="6">
    <source>
        <dbReference type="ARBA" id="ARBA00022729"/>
    </source>
</evidence>
<comment type="subcellular location">
    <subcellularLocation>
        <location evidence="1">Cell outer membrane</location>
        <topology evidence="1">Multi-pass membrane protein</topology>
    </subcellularLocation>
</comment>
<gene>
    <name evidence="13" type="ORF">SAMN05192564_1011405</name>
</gene>
<keyword evidence="5" id="KW-0812">Transmembrane</keyword>
<dbReference type="PRINTS" id="PR00184">
    <property type="entry name" value="NEISSPPORIN"/>
</dbReference>
<dbReference type="STRING" id="83784.SAMN05192564_1011405"/>
<dbReference type="Proteomes" id="UP000198638">
    <property type="component" value="Unassembled WGS sequence"/>
</dbReference>
<evidence type="ECO:0000256" key="8">
    <source>
        <dbReference type="ARBA" id="ARBA00023114"/>
    </source>
</evidence>
<evidence type="ECO:0000313" key="13">
    <source>
        <dbReference type="EMBL" id="SEA41692.1"/>
    </source>
</evidence>
<keyword evidence="8" id="KW-0626">Porin</keyword>
<evidence type="ECO:0000256" key="9">
    <source>
        <dbReference type="ARBA" id="ARBA00023136"/>
    </source>
</evidence>
<comment type="subunit">
    <text evidence="2">Homotrimer.</text>
</comment>
<proteinExistence type="predicted"/>
<reference evidence="14" key="1">
    <citation type="submission" date="2016-10" db="EMBL/GenBank/DDBJ databases">
        <authorList>
            <person name="Varghese N."/>
            <person name="Submissions S."/>
        </authorList>
    </citation>
    <scope>NUCLEOTIDE SEQUENCE [LARGE SCALE GENOMIC DNA]</scope>
    <source>
        <strain evidence="14">LMG 24000</strain>
    </source>
</reference>
<evidence type="ECO:0000256" key="10">
    <source>
        <dbReference type="ARBA" id="ARBA00023237"/>
    </source>
</evidence>
<feature type="signal peptide" evidence="11">
    <location>
        <begin position="1"/>
        <end position="22"/>
    </location>
</feature>
<keyword evidence="3" id="KW-0813">Transport</keyword>
<evidence type="ECO:0000313" key="14">
    <source>
        <dbReference type="Proteomes" id="UP000198638"/>
    </source>
</evidence>
<keyword evidence="14" id="KW-1185">Reference proteome</keyword>
<evidence type="ECO:0000256" key="11">
    <source>
        <dbReference type="SAM" id="SignalP"/>
    </source>
</evidence>
<name>A0A1H4B1C8_9BURK</name>